<dbReference type="EMBL" id="MWWY01000004">
    <property type="protein sequence ID" value="OZG66600.1"/>
    <property type="molecule type" value="Genomic_DNA"/>
</dbReference>
<dbReference type="SUPFAM" id="SSF53822">
    <property type="entry name" value="Periplasmic binding protein-like I"/>
    <property type="match status" value="1"/>
</dbReference>
<dbReference type="Pfam" id="PF13377">
    <property type="entry name" value="Peripla_BP_3"/>
    <property type="match status" value="1"/>
</dbReference>
<evidence type="ECO:0000256" key="2">
    <source>
        <dbReference type="ARBA" id="ARBA00023125"/>
    </source>
</evidence>
<protein>
    <submittedName>
        <fullName evidence="6">Periplasmic binding protein-like domain-containing protein</fullName>
    </submittedName>
</protein>
<evidence type="ECO:0000256" key="4">
    <source>
        <dbReference type="SAM" id="MobiDB-lite"/>
    </source>
</evidence>
<accession>A0A261G590</accession>
<evidence type="ECO:0000313" key="6">
    <source>
        <dbReference type="EMBL" id="OZG66600.1"/>
    </source>
</evidence>
<evidence type="ECO:0000259" key="5">
    <source>
        <dbReference type="PROSITE" id="PS51000"/>
    </source>
</evidence>
<dbReference type="GO" id="GO:0000976">
    <property type="term" value="F:transcription cis-regulatory region binding"/>
    <property type="evidence" value="ECO:0007669"/>
    <property type="project" value="TreeGrafter"/>
</dbReference>
<sequence>MMSQPKSRDSRNTTTVTDGVQRDYLPAERRDMILSLLTRQNVVTVPELAKLFSTTEITVRRDLGELADAGLVRRIRGGAMSVGDGIDPSARKVTTTKSAVKATPSAASATSADSTATTGDLPSANFHIIKGPTADGIHPSIGVMLPEPSFFWPGVIAYMETAVKLLGFEGLIVHESSYDEGSPDAEIIKELDRDPNVFGLIVAPNSHPQSGQKAWEQIKHVQNPIVVIERDQPLFGSCYVDSVRTNHPYGVRKAAVHFLDRGHTRIGAAFSETPTSAIIQKSWRELVNDSDGRIVCPFICDGIQPYDSHGVDEIVDQIIDTDVTAMLVHSDYLAIAIAQVLQRRGKRVPDDVSLISIDGFATPSSRPLTVLRSSARDLAETAIQTLDHRIREADAAIQHVFVDPMLIDRGSVADRTRS</sequence>
<feature type="region of interest" description="Disordered" evidence="4">
    <location>
        <begin position="91"/>
        <end position="117"/>
    </location>
</feature>
<dbReference type="AlphaFoldDB" id="A0A261G590"/>
<dbReference type="PROSITE" id="PS00894">
    <property type="entry name" value="HTH_DEOR_1"/>
    <property type="match status" value="1"/>
</dbReference>
<keyword evidence="1" id="KW-0805">Transcription regulation</keyword>
<dbReference type="PRINTS" id="PR00037">
    <property type="entry name" value="HTHLACR"/>
</dbReference>
<feature type="region of interest" description="Disordered" evidence="4">
    <location>
        <begin position="1"/>
        <end position="23"/>
    </location>
</feature>
<feature type="compositionally biased region" description="Basic and acidic residues" evidence="4">
    <location>
        <begin position="1"/>
        <end position="11"/>
    </location>
</feature>
<dbReference type="SUPFAM" id="SSF46785">
    <property type="entry name" value="Winged helix' DNA-binding domain"/>
    <property type="match status" value="1"/>
</dbReference>
<dbReference type="PANTHER" id="PTHR30146:SF109">
    <property type="entry name" value="HTH-TYPE TRANSCRIPTIONAL REGULATOR GALS"/>
    <property type="match status" value="1"/>
</dbReference>
<organism evidence="6 7">
    <name type="scientific">Bifidobacterium hapali</name>
    <dbReference type="NCBI Taxonomy" id="1630172"/>
    <lineage>
        <taxon>Bacteria</taxon>
        <taxon>Bacillati</taxon>
        <taxon>Actinomycetota</taxon>
        <taxon>Actinomycetes</taxon>
        <taxon>Bifidobacteriales</taxon>
        <taxon>Bifidobacteriaceae</taxon>
        <taxon>Bifidobacterium</taxon>
    </lineage>
</organism>
<evidence type="ECO:0000256" key="3">
    <source>
        <dbReference type="ARBA" id="ARBA00023163"/>
    </source>
</evidence>
<keyword evidence="3" id="KW-0804">Transcription</keyword>
<reference evidence="6 7" key="1">
    <citation type="journal article" date="2017" name="BMC Genomics">
        <title>Comparative genomic and phylogenomic analyses of the Bifidobacteriaceae family.</title>
        <authorList>
            <person name="Lugli G.A."/>
            <person name="Milani C."/>
            <person name="Turroni F."/>
            <person name="Duranti S."/>
            <person name="Mancabelli L."/>
            <person name="Mangifesta M."/>
            <person name="Ferrario C."/>
            <person name="Modesto M."/>
            <person name="Mattarelli P."/>
            <person name="Jiri K."/>
            <person name="van Sinderen D."/>
            <person name="Ventura M."/>
        </authorList>
    </citation>
    <scope>NUCLEOTIDE SEQUENCE [LARGE SCALE GENOMIC DNA]</scope>
    <source>
        <strain evidence="6 7">DSM 100202</strain>
    </source>
</reference>
<dbReference type="InterPro" id="IPR036388">
    <property type="entry name" value="WH-like_DNA-bd_sf"/>
</dbReference>
<keyword evidence="7" id="KW-1185">Reference proteome</keyword>
<dbReference type="Gene3D" id="3.40.50.2300">
    <property type="match status" value="2"/>
</dbReference>
<dbReference type="SMART" id="SM00420">
    <property type="entry name" value="HTH_DEOR"/>
    <property type="match status" value="1"/>
</dbReference>
<evidence type="ECO:0000313" key="7">
    <source>
        <dbReference type="Proteomes" id="UP000216074"/>
    </source>
</evidence>
<dbReference type="Gene3D" id="1.10.10.10">
    <property type="entry name" value="Winged helix-like DNA-binding domain superfamily/Winged helix DNA-binding domain"/>
    <property type="match status" value="1"/>
</dbReference>
<dbReference type="InterPro" id="IPR036390">
    <property type="entry name" value="WH_DNA-bd_sf"/>
</dbReference>
<evidence type="ECO:0000256" key="1">
    <source>
        <dbReference type="ARBA" id="ARBA00023015"/>
    </source>
</evidence>
<keyword evidence="2" id="KW-0238">DNA-binding</keyword>
<dbReference type="PROSITE" id="PS51000">
    <property type="entry name" value="HTH_DEOR_2"/>
    <property type="match status" value="1"/>
</dbReference>
<comment type="caution">
    <text evidence="6">The sequence shown here is derived from an EMBL/GenBank/DDBJ whole genome shotgun (WGS) entry which is preliminary data.</text>
</comment>
<feature type="domain" description="HTH deoR-type" evidence="5">
    <location>
        <begin position="26"/>
        <end position="81"/>
    </location>
</feature>
<dbReference type="Pfam" id="PF08220">
    <property type="entry name" value="HTH_DeoR"/>
    <property type="match status" value="1"/>
</dbReference>
<dbReference type="InterPro" id="IPR046335">
    <property type="entry name" value="LacI/GalR-like_sensor"/>
</dbReference>
<dbReference type="InterPro" id="IPR001034">
    <property type="entry name" value="DeoR_HTH"/>
</dbReference>
<name>A0A261G590_9BIFI</name>
<dbReference type="GO" id="GO:0003700">
    <property type="term" value="F:DNA-binding transcription factor activity"/>
    <property type="evidence" value="ECO:0007669"/>
    <property type="project" value="InterPro"/>
</dbReference>
<dbReference type="Proteomes" id="UP000216074">
    <property type="component" value="Unassembled WGS sequence"/>
</dbReference>
<dbReference type="InterPro" id="IPR028082">
    <property type="entry name" value="Peripla_BP_I"/>
</dbReference>
<gene>
    <name evidence="6" type="ORF">BHAP_0128</name>
</gene>
<dbReference type="PANTHER" id="PTHR30146">
    <property type="entry name" value="LACI-RELATED TRANSCRIPTIONAL REPRESSOR"/>
    <property type="match status" value="1"/>
</dbReference>
<dbReference type="InterPro" id="IPR018356">
    <property type="entry name" value="Tscrpt_reg_HTH_DeoR_CS"/>
</dbReference>
<dbReference type="CDD" id="cd06267">
    <property type="entry name" value="PBP1_LacI_sugar_binding-like"/>
    <property type="match status" value="1"/>
</dbReference>
<proteinExistence type="predicted"/>